<name>A0A090FZY6_MESPL</name>
<dbReference type="SUPFAM" id="SSF51306">
    <property type="entry name" value="LexA/Signal peptidase"/>
    <property type="match status" value="1"/>
</dbReference>
<dbReference type="Pfam" id="PF10502">
    <property type="entry name" value="Peptidase_S26"/>
    <property type="match status" value="1"/>
</dbReference>
<evidence type="ECO:0000259" key="1">
    <source>
        <dbReference type="Pfam" id="PF10502"/>
    </source>
</evidence>
<dbReference type="GO" id="GO:0006465">
    <property type="term" value="P:signal peptide processing"/>
    <property type="evidence" value="ECO:0007669"/>
    <property type="project" value="InterPro"/>
</dbReference>
<evidence type="ECO:0000313" key="2">
    <source>
        <dbReference type="EMBL" id="CDX24352.1"/>
    </source>
</evidence>
<organism evidence="2 3">
    <name type="scientific">Mesorhizobium plurifarium</name>
    <dbReference type="NCBI Taxonomy" id="69974"/>
    <lineage>
        <taxon>Bacteria</taxon>
        <taxon>Pseudomonadati</taxon>
        <taxon>Pseudomonadota</taxon>
        <taxon>Alphaproteobacteria</taxon>
        <taxon>Hyphomicrobiales</taxon>
        <taxon>Phyllobacteriaceae</taxon>
        <taxon>Mesorhizobium</taxon>
    </lineage>
</organism>
<proteinExistence type="predicted"/>
<dbReference type="Proteomes" id="UP000045285">
    <property type="component" value="Unassembled WGS sequence"/>
</dbReference>
<accession>A0A090FZY6</accession>
<sequence length="185" mass="19826">MSRTAILLTALVSSTLVVEPMWRNDGPAFIWNASASVPIGLYRLAPGSRVEAPDLVVVEPPETLATFLAKRGYLPRGVPLIKRVLAIAGDTVCRNGATIIAFGHAYGVAREKDSLGRPLPVWQGCRTLADGEVFLMNWDAADSLDGRYFGPLPASSIVARALPVWTDADGDGDFDWHVGNPTDAP</sequence>
<dbReference type="Gene3D" id="2.10.109.10">
    <property type="entry name" value="Umud Fragment, subunit A"/>
    <property type="match status" value="1"/>
</dbReference>
<dbReference type="InterPro" id="IPR036286">
    <property type="entry name" value="LexA/Signal_pep-like_sf"/>
</dbReference>
<evidence type="ECO:0000313" key="3">
    <source>
        <dbReference type="Proteomes" id="UP000045285"/>
    </source>
</evidence>
<dbReference type="GO" id="GO:0004252">
    <property type="term" value="F:serine-type endopeptidase activity"/>
    <property type="evidence" value="ECO:0007669"/>
    <property type="project" value="InterPro"/>
</dbReference>
<dbReference type="EMBL" id="CCMZ01000035">
    <property type="protein sequence ID" value="CDX24352.1"/>
    <property type="molecule type" value="Genomic_DNA"/>
</dbReference>
<protein>
    <submittedName>
        <fullName evidence="2">Conjugation peptidase TraF. Serine peptidase. MEROPS family S26C</fullName>
    </submittedName>
</protein>
<feature type="domain" description="Peptidase S26" evidence="1">
    <location>
        <begin position="7"/>
        <end position="165"/>
    </location>
</feature>
<gene>
    <name evidence="2" type="ORF">MPL3356_400028</name>
</gene>
<keyword evidence="3" id="KW-1185">Reference proteome</keyword>
<reference evidence="3" key="1">
    <citation type="submission" date="2014-08" db="EMBL/GenBank/DDBJ databases">
        <authorList>
            <person name="Moulin L."/>
        </authorList>
    </citation>
    <scope>NUCLEOTIDE SEQUENCE [LARGE SCALE GENOMIC DNA]</scope>
</reference>
<dbReference type="AlphaFoldDB" id="A0A090FZY6"/>
<dbReference type="InterPro" id="IPR019533">
    <property type="entry name" value="Peptidase_S26"/>
</dbReference>